<gene>
    <name evidence="3" type="ORF">FHR34_000754</name>
</gene>
<feature type="signal peptide" evidence="1">
    <location>
        <begin position="1"/>
        <end position="29"/>
    </location>
</feature>
<evidence type="ECO:0000259" key="2">
    <source>
        <dbReference type="SMART" id="SM00458"/>
    </source>
</evidence>
<comment type="caution">
    <text evidence="3">The sequence shown here is derived from an EMBL/GenBank/DDBJ whole genome shotgun (WGS) entry which is preliminary data.</text>
</comment>
<dbReference type="CDD" id="cd23451">
    <property type="entry name" value="beta-trefoil_Ricin_laminarinase"/>
    <property type="match status" value="1"/>
</dbReference>
<keyword evidence="4" id="KW-1185">Reference proteome</keyword>
<evidence type="ECO:0000313" key="3">
    <source>
        <dbReference type="EMBL" id="MBB4921761.1"/>
    </source>
</evidence>
<dbReference type="Gene3D" id="2.80.10.50">
    <property type="match status" value="1"/>
</dbReference>
<dbReference type="InterPro" id="IPR014044">
    <property type="entry name" value="CAP_dom"/>
</dbReference>
<sequence length="295" mass="30633">MTIRTLTKVALTAATVLAATAGFTAGAQADTGLSGAVRGEGGKCLDVRASGTANGTAVQLYDCNGTNAQNWTYNGGTLTALGKCLDVTAAGTADSTPVQLYDCNSTGSQQWVYAEGGVLVNPQSSKCLDVPGGNAVNSAQLQIYTCNYTAAQLWSQPQGQSQGQPQPGASLEQQVLDLVNNYRAQNGKPALQADPVLAHTAKDEADAEAAHGQQGHYTFGNLSNSLRAYGYSHPIGGLAENAAGAPGFWTDAQSVVQAWINDADHRAIMLGNYTYTGVGLTVANGTYWWAEDFAS</sequence>
<proteinExistence type="predicted"/>
<dbReference type="InterPro" id="IPR000772">
    <property type="entry name" value="Ricin_B_lectin"/>
</dbReference>
<dbReference type="PROSITE" id="PS50231">
    <property type="entry name" value="RICIN_B_LECTIN"/>
    <property type="match status" value="1"/>
</dbReference>
<reference evidence="3 4" key="1">
    <citation type="submission" date="2020-08" db="EMBL/GenBank/DDBJ databases">
        <title>Sequencing the genomes of 1000 actinobacteria strains.</title>
        <authorList>
            <person name="Klenk H.-P."/>
        </authorList>
    </citation>
    <scope>NUCLEOTIDE SEQUENCE [LARGE SCALE GENOMIC DNA]</scope>
    <source>
        <strain evidence="3 4">DSM 41654</strain>
    </source>
</reference>
<dbReference type="Pfam" id="PF00652">
    <property type="entry name" value="Ricin_B_lectin"/>
    <property type="match status" value="1"/>
</dbReference>
<protein>
    <submittedName>
        <fullName evidence="3">Uncharacterized protein YkwD</fullName>
    </submittedName>
</protein>
<dbReference type="Gene3D" id="3.40.33.10">
    <property type="entry name" value="CAP"/>
    <property type="match status" value="1"/>
</dbReference>
<dbReference type="SMART" id="SM00458">
    <property type="entry name" value="RICIN"/>
    <property type="match status" value="1"/>
</dbReference>
<dbReference type="InterPro" id="IPR035940">
    <property type="entry name" value="CAP_sf"/>
</dbReference>
<dbReference type="PANTHER" id="PTHR31157:SF1">
    <property type="entry name" value="SCP DOMAIN-CONTAINING PROTEIN"/>
    <property type="match status" value="1"/>
</dbReference>
<dbReference type="Proteomes" id="UP000540506">
    <property type="component" value="Unassembled WGS sequence"/>
</dbReference>
<dbReference type="PANTHER" id="PTHR31157">
    <property type="entry name" value="SCP DOMAIN-CONTAINING PROTEIN"/>
    <property type="match status" value="1"/>
</dbReference>
<dbReference type="SUPFAM" id="SSF50370">
    <property type="entry name" value="Ricin B-like lectins"/>
    <property type="match status" value="1"/>
</dbReference>
<dbReference type="SUPFAM" id="SSF55797">
    <property type="entry name" value="PR-1-like"/>
    <property type="match status" value="1"/>
</dbReference>
<organism evidence="3 4">
    <name type="scientific">Kitasatospora kifunensis</name>
    <name type="common">Streptomyces kifunensis</name>
    <dbReference type="NCBI Taxonomy" id="58351"/>
    <lineage>
        <taxon>Bacteria</taxon>
        <taxon>Bacillati</taxon>
        <taxon>Actinomycetota</taxon>
        <taxon>Actinomycetes</taxon>
        <taxon>Kitasatosporales</taxon>
        <taxon>Streptomycetaceae</taxon>
        <taxon>Kitasatospora</taxon>
    </lineage>
</organism>
<dbReference type="AlphaFoldDB" id="A0A7W7QZ46"/>
<evidence type="ECO:0000313" key="4">
    <source>
        <dbReference type="Proteomes" id="UP000540506"/>
    </source>
</evidence>
<accession>A0A7W7QZ46</accession>
<dbReference type="CDD" id="cd05379">
    <property type="entry name" value="CAP_bacterial"/>
    <property type="match status" value="1"/>
</dbReference>
<name>A0A7W7QZ46_KITKI</name>
<dbReference type="RefSeq" id="WP_184934044.1">
    <property type="nucleotide sequence ID" value="NZ_JACHJV010000001.1"/>
</dbReference>
<keyword evidence="1" id="KW-0732">Signal</keyword>
<feature type="domain" description="Ricin B lectin" evidence="2">
    <location>
        <begin position="31"/>
        <end position="157"/>
    </location>
</feature>
<evidence type="ECO:0000256" key="1">
    <source>
        <dbReference type="SAM" id="SignalP"/>
    </source>
</evidence>
<feature type="chain" id="PRO_5030745405" evidence="1">
    <location>
        <begin position="30"/>
        <end position="295"/>
    </location>
</feature>
<dbReference type="Pfam" id="PF00188">
    <property type="entry name" value="CAP"/>
    <property type="match status" value="1"/>
</dbReference>
<dbReference type="InterPro" id="IPR035992">
    <property type="entry name" value="Ricin_B-like_lectins"/>
</dbReference>
<dbReference type="EMBL" id="JACHJV010000001">
    <property type="protein sequence ID" value="MBB4921761.1"/>
    <property type="molecule type" value="Genomic_DNA"/>
</dbReference>